<reference evidence="9" key="1">
    <citation type="submission" date="2016-10" db="EMBL/GenBank/DDBJ databases">
        <authorList>
            <person name="de Groot N.N."/>
        </authorList>
    </citation>
    <scope>NUCLEOTIDE SEQUENCE</scope>
</reference>
<dbReference type="InterPro" id="IPR000064">
    <property type="entry name" value="NLP_P60_dom"/>
</dbReference>
<evidence type="ECO:0000313" key="9">
    <source>
        <dbReference type="EMBL" id="SFV50800.1"/>
    </source>
</evidence>
<sequence length="450" mass="51805">MIKQLLLVAAIMSQTILYADYILVAGKRAKSQIDRMPKGKIADMKRIPQNPAYYAKQMKSVSYKKQLEWDREYNQKYFYPWRLKKMDKPLVEMEWPFRSVTKKKIYNKRGGIIPSTIYNSWINNANFSQLNSVHQRGITTRHVDVRALPTTSAFYHNPKKVGEGFPFDYNQNSSYHINTPLYISHYSLDRRWAFVRGSTTYGWIQTSGLAVVDNSFIKRFKNGKYAVVVKDNLKLYRDKRYITLVKLGAIFPMIKDPKNSKKSRFLFAVRGKGGKAYLQSATTKQRGLIIKKPIAMTPRNAAKIAQEFYGEPYGWGGLLQTRDCSSFTKDYFTPFGIFLRRNSSKQARDGDYCSIRGLPKDKKKRSIISKAKPFRSMLYVPGHIVLYLGEYKGEPVIMHTYWGARLKDGSKKVLARTVITTTEPGRELPNIKESSKLANTLKAIITPGEK</sequence>
<dbReference type="InterPro" id="IPR026864">
    <property type="entry name" value="SH3b2-type_SH3"/>
</dbReference>
<evidence type="ECO:0000259" key="8">
    <source>
        <dbReference type="Pfam" id="PF12914"/>
    </source>
</evidence>
<dbReference type="Pfam" id="PF12914">
    <property type="entry name" value="SH3_7"/>
    <property type="match status" value="1"/>
</dbReference>
<evidence type="ECO:0000256" key="1">
    <source>
        <dbReference type="ARBA" id="ARBA00007074"/>
    </source>
</evidence>
<evidence type="ECO:0000256" key="4">
    <source>
        <dbReference type="ARBA" id="ARBA00022807"/>
    </source>
</evidence>
<evidence type="ECO:0000256" key="3">
    <source>
        <dbReference type="ARBA" id="ARBA00022801"/>
    </source>
</evidence>
<dbReference type="InterPro" id="IPR038765">
    <property type="entry name" value="Papain-like_cys_pep_sf"/>
</dbReference>
<keyword evidence="2" id="KW-0645">Protease</keyword>
<dbReference type="AlphaFoldDB" id="A0A1W1BB39"/>
<dbReference type="Pfam" id="PF00877">
    <property type="entry name" value="NLPC_P60"/>
    <property type="match status" value="1"/>
</dbReference>
<evidence type="ECO:0008006" key="10">
    <source>
        <dbReference type="Google" id="ProtNLM"/>
    </source>
</evidence>
<name>A0A1W1BB39_9ZZZZ</name>
<dbReference type="Pfam" id="PF12913">
    <property type="entry name" value="SH3_6"/>
    <property type="match status" value="1"/>
</dbReference>
<dbReference type="Gene3D" id="3.90.1720.10">
    <property type="entry name" value="endopeptidase domain like (from Nostoc punctiforme)"/>
    <property type="match status" value="1"/>
</dbReference>
<evidence type="ECO:0000259" key="7">
    <source>
        <dbReference type="Pfam" id="PF12913"/>
    </source>
</evidence>
<gene>
    <name evidence="9" type="ORF">MNB_SV-6-1574</name>
</gene>
<feature type="domain" description="NLPC/P60 N-terminal" evidence="6">
    <location>
        <begin position="23"/>
        <end position="129"/>
    </location>
</feature>
<dbReference type="InterPro" id="IPR025606">
    <property type="entry name" value="NLPC/P60_N_dom"/>
</dbReference>
<evidence type="ECO:0000256" key="2">
    <source>
        <dbReference type="ARBA" id="ARBA00022670"/>
    </source>
</evidence>
<feature type="domain" description="NlpC/P60" evidence="5">
    <location>
        <begin position="310"/>
        <end position="390"/>
    </location>
</feature>
<proteinExistence type="inferred from homology"/>
<dbReference type="GO" id="GO:0008234">
    <property type="term" value="F:cysteine-type peptidase activity"/>
    <property type="evidence" value="ECO:0007669"/>
    <property type="project" value="UniProtKB-KW"/>
</dbReference>
<dbReference type="Pfam" id="PF12912">
    <property type="entry name" value="N_NLPC_P60"/>
    <property type="match status" value="1"/>
</dbReference>
<feature type="domain" description="SH3b2-type SH3" evidence="8">
    <location>
        <begin position="213"/>
        <end position="255"/>
    </location>
</feature>
<evidence type="ECO:0000259" key="5">
    <source>
        <dbReference type="Pfam" id="PF00877"/>
    </source>
</evidence>
<accession>A0A1W1BB39</accession>
<keyword evidence="4" id="KW-0788">Thiol protease</keyword>
<keyword evidence="3" id="KW-0378">Hydrolase</keyword>
<dbReference type="PIRSF" id="PIRSF019015">
    <property type="entry name" value="P60_peptidase_YkfC"/>
    <property type="match status" value="1"/>
</dbReference>
<dbReference type="EMBL" id="FPHC01000014">
    <property type="protein sequence ID" value="SFV50800.1"/>
    <property type="molecule type" value="Genomic_DNA"/>
</dbReference>
<comment type="similarity">
    <text evidence="1">Belongs to the peptidase C40 family.</text>
</comment>
<feature type="domain" description="SH3b1" evidence="7">
    <location>
        <begin position="154"/>
        <end position="205"/>
    </location>
</feature>
<dbReference type="InterPro" id="IPR027017">
    <property type="entry name" value="P60_peptidase_YkfC"/>
</dbReference>
<dbReference type="GO" id="GO:0006508">
    <property type="term" value="P:proteolysis"/>
    <property type="evidence" value="ECO:0007669"/>
    <property type="project" value="UniProtKB-KW"/>
</dbReference>
<protein>
    <recommendedName>
        <fullName evidence="10">Lipoprotein, NLP/P60 family</fullName>
    </recommendedName>
</protein>
<dbReference type="SUPFAM" id="SSF54001">
    <property type="entry name" value="Cysteine proteinases"/>
    <property type="match status" value="1"/>
</dbReference>
<organism evidence="9">
    <name type="scientific">hydrothermal vent metagenome</name>
    <dbReference type="NCBI Taxonomy" id="652676"/>
    <lineage>
        <taxon>unclassified sequences</taxon>
        <taxon>metagenomes</taxon>
        <taxon>ecological metagenomes</taxon>
    </lineage>
</organism>
<dbReference type="InterPro" id="IPR039439">
    <property type="entry name" value="SH3b1_dom"/>
</dbReference>
<evidence type="ECO:0000259" key="6">
    <source>
        <dbReference type="Pfam" id="PF12912"/>
    </source>
</evidence>